<organism evidence="5 6">
    <name type="scientific">Izhakiella capsodis</name>
    <dbReference type="NCBI Taxonomy" id="1367852"/>
    <lineage>
        <taxon>Bacteria</taxon>
        <taxon>Pseudomonadati</taxon>
        <taxon>Pseudomonadota</taxon>
        <taxon>Gammaproteobacteria</taxon>
        <taxon>Enterobacterales</taxon>
        <taxon>Erwiniaceae</taxon>
        <taxon>Izhakiella</taxon>
    </lineage>
</organism>
<dbReference type="GO" id="GO:0016491">
    <property type="term" value="F:oxidoreductase activity"/>
    <property type="evidence" value="ECO:0007669"/>
    <property type="project" value="UniProtKB-KW"/>
</dbReference>
<dbReference type="AlphaFoldDB" id="A0A1I4YID2"/>
<dbReference type="InterPro" id="IPR011032">
    <property type="entry name" value="GroES-like_sf"/>
</dbReference>
<dbReference type="GO" id="GO:0046872">
    <property type="term" value="F:metal ion binding"/>
    <property type="evidence" value="ECO:0007669"/>
    <property type="project" value="UniProtKB-KW"/>
</dbReference>
<evidence type="ECO:0000256" key="3">
    <source>
        <dbReference type="ARBA" id="ARBA00022833"/>
    </source>
</evidence>
<dbReference type="Gene3D" id="3.90.180.10">
    <property type="entry name" value="Medium-chain alcohol dehydrogenases, catalytic domain"/>
    <property type="match status" value="1"/>
</dbReference>
<accession>A0A1I4YID2</accession>
<keyword evidence="4" id="KW-0560">Oxidoreductase</keyword>
<evidence type="ECO:0000256" key="4">
    <source>
        <dbReference type="ARBA" id="ARBA00023002"/>
    </source>
</evidence>
<evidence type="ECO:0000256" key="2">
    <source>
        <dbReference type="ARBA" id="ARBA00022723"/>
    </source>
</evidence>
<dbReference type="EMBL" id="FOVC01000006">
    <property type="protein sequence ID" value="SFN37329.1"/>
    <property type="molecule type" value="Genomic_DNA"/>
</dbReference>
<dbReference type="STRING" id="1367852.SAMN05216516_106113"/>
<keyword evidence="6" id="KW-1185">Reference proteome</keyword>
<reference evidence="6" key="1">
    <citation type="submission" date="2016-10" db="EMBL/GenBank/DDBJ databases">
        <authorList>
            <person name="Varghese N."/>
            <person name="Submissions S."/>
        </authorList>
    </citation>
    <scope>NUCLEOTIDE SEQUENCE [LARGE SCALE GENOMIC DNA]</scope>
    <source>
        <strain evidence="6">N6PO6</strain>
    </source>
</reference>
<evidence type="ECO:0000313" key="6">
    <source>
        <dbReference type="Proteomes" id="UP000242222"/>
    </source>
</evidence>
<protein>
    <submittedName>
        <fullName evidence="5">Alcohol dehydrogenase, propanol-preferring</fullName>
    </submittedName>
</protein>
<gene>
    <name evidence="5" type="ORF">SAMN05216516_106113</name>
</gene>
<evidence type="ECO:0000256" key="1">
    <source>
        <dbReference type="ARBA" id="ARBA00001947"/>
    </source>
</evidence>
<sequence length="54" mass="5703">MQTLKAAIVKSFGEPLVIDQMSVPDVGAGQNLVRIDATGVCHTDLHAAEGDWPV</sequence>
<dbReference type="SUPFAM" id="SSF50129">
    <property type="entry name" value="GroES-like"/>
    <property type="match status" value="1"/>
</dbReference>
<comment type="cofactor">
    <cofactor evidence="1">
        <name>Zn(2+)</name>
        <dbReference type="ChEBI" id="CHEBI:29105"/>
    </cofactor>
</comment>
<keyword evidence="3" id="KW-0862">Zinc</keyword>
<name>A0A1I4YID2_9GAMM</name>
<dbReference type="PANTHER" id="PTHR42940">
    <property type="entry name" value="ALCOHOL DEHYDROGENASE 1-RELATED"/>
    <property type="match status" value="1"/>
</dbReference>
<evidence type="ECO:0000313" key="5">
    <source>
        <dbReference type="EMBL" id="SFN37329.1"/>
    </source>
</evidence>
<proteinExistence type="predicted"/>
<dbReference type="PANTHER" id="PTHR42940:SF8">
    <property type="entry name" value="VACUOLAR PROTEIN SORTING-ASSOCIATED PROTEIN 11"/>
    <property type="match status" value="1"/>
</dbReference>
<keyword evidence="2" id="KW-0479">Metal-binding</keyword>
<dbReference type="Proteomes" id="UP000242222">
    <property type="component" value="Unassembled WGS sequence"/>
</dbReference>